<feature type="transmembrane region" description="Helical" evidence="1">
    <location>
        <begin position="111"/>
        <end position="129"/>
    </location>
</feature>
<sequence>MTQFKEKYTKLYENLSDDDQIAFDSLNQEFDKNHVAQEAKYKKLYELVRNMIDNNQNYIDYYNQKTRVLAKNESKELEKIRGNFWIDVTILLFYFAVLYIAMTFFIGEIVLSYSVVLALLLIFVMVPFMNHGIKHQASGRGSHKTGASIIFLLLFVITNCLIIFMSSSFLQVLFIDSFDVSLVDSLLFGLFIIIAAAALYFILSSSEWSTKIIFIIILIYSLGRILYPLDVLNGLATFIVKYFMYIGLVIIVLMQLYRSRKKNR</sequence>
<keyword evidence="3" id="KW-1185">Reference proteome</keyword>
<dbReference type="EMBL" id="CAJEWD010000009">
    <property type="protein sequence ID" value="CAD2081224.1"/>
    <property type="molecule type" value="Genomic_DNA"/>
</dbReference>
<feature type="transmembrane region" description="Helical" evidence="1">
    <location>
        <begin position="186"/>
        <end position="203"/>
    </location>
</feature>
<dbReference type="AlphaFoldDB" id="A0A6V7RR45"/>
<keyword evidence="1" id="KW-1133">Transmembrane helix</keyword>
<evidence type="ECO:0000313" key="2">
    <source>
        <dbReference type="EMBL" id="CAD2081224.1"/>
    </source>
</evidence>
<protein>
    <submittedName>
        <fullName evidence="2">Uncharacterized protein</fullName>
    </submittedName>
</protein>
<gene>
    <name evidence="2" type="ORF">JEODO184_02069</name>
</gene>
<keyword evidence="1" id="KW-0812">Transmembrane</keyword>
<accession>A0A6V7RR45</accession>
<organism evidence="2 3">
    <name type="scientific">Jeotgalicoccus meleagridis</name>
    <dbReference type="NCBI Taxonomy" id="2759181"/>
    <lineage>
        <taxon>Bacteria</taxon>
        <taxon>Bacillati</taxon>
        <taxon>Bacillota</taxon>
        <taxon>Bacilli</taxon>
        <taxon>Bacillales</taxon>
        <taxon>Staphylococcaceae</taxon>
        <taxon>Jeotgalicoccus</taxon>
    </lineage>
</organism>
<name>A0A6V7RR45_9STAP</name>
<feature type="transmembrane region" description="Helical" evidence="1">
    <location>
        <begin position="235"/>
        <end position="257"/>
    </location>
</feature>
<proteinExistence type="predicted"/>
<keyword evidence="1" id="KW-0472">Membrane</keyword>
<feature type="transmembrane region" description="Helical" evidence="1">
    <location>
        <begin position="84"/>
        <end position="105"/>
    </location>
</feature>
<comment type="caution">
    <text evidence="2">The sequence shown here is derived from an EMBL/GenBank/DDBJ whole genome shotgun (WGS) entry which is preliminary data.</text>
</comment>
<feature type="transmembrane region" description="Helical" evidence="1">
    <location>
        <begin position="149"/>
        <end position="174"/>
    </location>
</feature>
<evidence type="ECO:0000256" key="1">
    <source>
        <dbReference type="SAM" id="Phobius"/>
    </source>
</evidence>
<feature type="transmembrane region" description="Helical" evidence="1">
    <location>
        <begin position="212"/>
        <end position="229"/>
    </location>
</feature>
<dbReference type="RefSeq" id="WP_185126577.1">
    <property type="nucleotide sequence ID" value="NZ_CAJEWD010000009.1"/>
</dbReference>
<reference evidence="2 3" key="1">
    <citation type="submission" date="2020-07" db="EMBL/GenBank/DDBJ databases">
        <authorList>
            <person name="Criscuolo A."/>
        </authorList>
    </citation>
    <scope>NUCLEOTIDE SEQUENCE [LARGE SCALE GENOMIC DNA]</scope>
    <source>
        <strain evidence="2">CIP111649</strain>
    </source>
</reference>
<evidence type="ECO:0000313" key="3">
    <source>
        <dbReference type="Proteomes" id="UP000589351"/>
    </source>
</evidence>
<dbReference type="Proteomes" id="UP000589351">
    <property type="component" value="Unassembled WGS sequence"/>
</dbReference>